<proteinExistence type="predicted"/>
<evidence type="ECO:0000313" key="4">
    <source>
        <dbReference type="EMBL" id="WOL01657.1"/>
    </source>
</evidence>
<keyword evidence="2" id="KW-0131">Cell cycle</keyword>
<organism evidence="4 5">
    <name type="scientific">Canna indica</name>
    <name type="common">Indian-shot</name>
    <dbReference type="NCBI Taxonomy" id="4628"/>
    <lineage>
        <taxon>Eukaryota</taxon>
        <taxon>Viridiplantae</taxon>
        <taxon>Streptophyta</taxon>
        <taxon>Embryophyta</taxon>
        <taxon>Tracheophyta</taxon>
        <taxon>Spermatophyta</taxon>
        <taxon>Magnoliopsida</taxon>
        <taxon>Liliopsida</taxon>
        <taxon>Zingiberales</taxon>
        <taxon>Cannaceae</taxon>
        <taxon>Canna</taxon>
    </lineage>
</organism>
<dbReference type="Pfam" id="PF02984">
    <property type="entry name" value="Cyclin_C"/>
    <property type="match status" value="1"/>
</dbReference>
<dbReference type="Gene3D" id="1.10.472.10">
    <property type="entry name" value="Cyclin-like"/>
    <property type="match status" value="1"/>
</dbReference>
<evidence type="ECO:0000259" key="3">
    <source>
        <dbReference type="Pfam" id="PF02984"/>
    </source>
</evidence>
<keyword evidence="5" id="KW-1185">Reference proteome</keyword>
<sequence>MEECEVPALSEFETEEYRFRPAAIRRMELLVLSTLEWRMSVVTPFSYLNYFASWFQEHESKHLVRKAINLIFASIEGERDFVKMLNRALFLLKDSIFNAAMSLVDYRPSVIAAAAVLAVLDERLTQKSVESKMSTISSCSSLDTVSFIYKQHRILLHDLGA</sequence>
<dbReference type="GO" id="GO:0051301">
    <property type="term" value="P:cell division"/>
    <property type="evidence" value="ECO:0007669"/>
    <property type="project" value="UniProtKB-KW"/>
</dbReference>
<evidence type="ECO:0000256" key="1">
    <source>
        <dbReference type="ARBA" id="ARBA00022618"/>
    </source>
</evidence>
<reference evidence="4 5" key="1">
    <citation type="submission" date="2023-10" db="EMBL/GenBank/DDBJ databases">
        <title>Chromosome-scale genome assembly provides insights into flower coloration mechanisms of Canna indica.</title>
        <authorList>
            <person name="Li C."/>
        </authorList>
    </citation>
    <scope>NUCLEOTIDE SEQUENCE [LARGE SCALE GENOMIC DNA]</scope>
    <source>
        <tissue evidence="4">Flower</tissue>
    </source>
</reference>
<feature type="domain" description="Cyclin C-terminal" evidence="3">
    <location>
        <begin position="76"/>
        <end position="140"/>
    </location>
</feature>
<accession>A0AAQ3K488</accession>
<dbReference type="InterPro" id="IPR004367">
    <property type="entry name" value="Cyclin_C-dom"/>
</dbReference>
<dbReference type="EMBL" id="CP136892">
    <property type="protein sequence ID" value="WOL01657.1"/>
    <property type="molecule type" value="Genomic_DNA"/>
</dbReference>
<dbReference type="InterPro" id="IPR036915">
    <property type="entry name" value="Cyclin-like_sf"/>
</dbReference>
<dbReference type="InterPro" id="IPR039361">
    <property type="entry name" value="Cyclin"/>
</dbReference>
<dbReference type="AlphaFoldDB" id="A0AAQ3K488"/>
<dbReference type="SUPFAM" id="SSF47954">
    <property type="entry name" value="Cyclin-like"/>
    <property type="match status" value="1"/>
</dbReference>
<dbReference type="PANTHER" id="PTHR10177">
    <property type="entry name" value="CYCLINS"/>
    <property type="match status" value="1"/>
</dbReference>
<protein>
    <recommendedName>
        <fullName evidence="3">Cyclin C-terminal domain-containing protein</fullName>
    </recommendedName>
</protein>
<keyword evidence="1" id="KW-0132">Cell division</keyword>
<evidence type="ECO:0000256" key="2">
    <source>
        <dbReference type="ARBA" id="ARBA00023306"/>
    </source>
</evidence>
<name>A0AAQ3K488_9LILI</name>
<gene>
    <name evidence="4" type="ORF">Cni_G10374</name>
</gene>
<evidence type="ECO:0000313" key="5">
    <source>
        <dbReference type="Proteomes" id="UP001327560"/>
    </source>
</evidence>
<dbReference type="Proteomes" id="UP001327560">
    <property type="component" value="Chromosome 3"/>
</dbReference>